<dbReference type="Proteomes" id="UP000218731">
    <property type="component" value="Plasmid pKF715D"/>
</dbReference>
<name>A0A1L7NQ45_PSEPU</name>
<sequence>MKAAMANDVVSMIEVDPAYLEQLERIADRYQWLRERAVRIQGSDVWYSGEALDIRVDIGCAHVSEQFNTRLPDPHPVKRG</sequence>
<evidence type="ECO:0000313" key="2">
    <source>
        <dbReference type="Proteomes" id="UP000218731"/>
    </source>
</evidence>
<keyword evidence="1" id="KW-0614">Plasmid</keyword>
<gene>
    <name evidence="1" type="ORF">KF715C_pD130</name>
</gene>
<evidence type="ECO:0000313" key="1">
    <source>
        <dbReference type="EMBL" id="BAW27571.1"/>
    </source>
</evidence>
<accession>A0A1L7NQ45</accession>
<dbReference type="EMBL" id="AP015033">
    <property type="protein sequence ID" value="BAW27571.1"/>
    <property type="molecule type" value="Genomic_DNA"/>
</dbReference>
<geneLocation type="plasmid" evidence="2">
    <name>pkf715d dna</name>
</geneLocation>
<protein>
    <submittedName>
        <fullName evidence="1">Uncharacterized protein</fullName>
    </submittedName>
</protein>
<proteinExistence type="predicted"/>
<organism evidence="1 2">
    <name type="scientific">Pseudomonas putida</name>
    <name type="common">Arthrobacter siderocapsulatus</name>
    <dbReference type="NCBI Taxonomy" id="303"/>
    <lineage>
        <taxon>Bacteria</taxon>
        <taxon>Pseudomonadati</taxon>
        <taxon>Pseudomonadota</taxon>
        <taxon>Gammaproteobacteria</taxon>
        <taxon>Pseudomonadales</taxon>
        <taxon>Pseudomonadaceae</taxon>
        <taxon>Pseudomonas</taxon>
    </lineage>
</organism>
<reference evidence="1 2" key="1">
    <citation type="submission" date="2015-11" db="EMBL/GenBank/DDBJ databases">
        <title>Complete genome sequencing of a biphenyl-degrading bacterium, Pseudomonas putida KF715 (=NBRC110667).</title>
        <authorList>
            <person name="Suenaga H."/>
            <person name="Fujihara N."/>
            <person name="Watanabe T."/>
            <person name="Hirose J."/>
            <person name="Kimura N."/>
            <person name="Yamazoe A."/>
            <person name="Hosoyama A."/>
            <person name="Shimodaira J."/>
            <person name="Furukawa K."/>
        </authorList>
    </citation>
    <scope>NUCLEOTIDE SEQUENCE [LARGE SCALE GENOMIC DNA]</scope>
    <source>
        <strain evidence="1 2">KF715</strain>
        <plasmid evidence="2">Plasmid pkf715d dna</plasmid>
    </source>
</reference>
<dbReference type="AlphaFoldDB" id="A0A1L7NQ45"/>